<dbReference type="GO" id="GO:0019679">
    <property type="term" value="P:propionate metabolic process, methylcitrate cycle"/>
    <property type="evidence" value="ECO:0007669"/>
    <property type="project" value="TreeGrafter"/>
</dbReference>
<evidence type="ECO:0008006" key="5">
    <source>
        <dbReference type="Google" id="ProtNLM"/>
    </source>
</evidence>
<dbReference type="SUPFAM" id="SSF48256">
    <property type="entry name" value="Citrate synthase"/>
    <property type="match status" value="1"/>
</dbReference>
<dbReference type="GO" id="GO:0005975">
    <property type="term" value="P:carbohydrate metabolic process"/>
    <property type="evidence" value="ECO:0007669"/>
    <property type="project" value="TreeGrafter"/>
</dbReference>
<dbReference type="InterPro" id="IPR016142">
    <property type="entry name" value="Citrate_synth-like_lrg_a-sub"/>
</dbReference>
<evidence type="ECO:0000313" key="3">
    <source>
        <dbReference type="EMBL" id="RMT24670.1"/>
    </source>
</evidence>
<dbReference type="GO" id="GO:0006099">
    <property type="term" value="P:tricarboxylic acid cycle"/>
    <property type="evidence" value="ECO:0007669"/>
    <property type="project" value="TreeGrafter"/>
</dbReference>
<feature type="region of interest" description="Disordered" evidence="2">
    <location>
        <begin position="117"/>
        <end position="137"/>
    </location>
</feature>
<name>A0A3M5JP90_PSESS</name>
<proteinExistence type="inferred from homology"/>
<feature type="compositionally biased region" description="Low complexity" evidence="2">
    <location>
        <begin position="122"/>
        <end position="135"/>
    </location>
</feature>
<accession>A0A3M5JP90</accession>
<gene>
    <name evidence="3" type="ORF">ALP51_102476</name>
</gene>
<dbReference type="PANTHER" id="PTHR11739:SF25">
    <property type="entry name" value="CITRATE SYNTHASE-RELATED PROTEIN DDB_G0287281"/>
    <property type="match status" value="1"/>
</dbReference>
<evidence type="ECO:0000313" key="4">
    <source>
        <dbReference type="Proteomes" id="UP000278180"/>
    </source>
</evidence>
<evidence type="ECO:0000256" key="2">
    <source>
        <dbReference type="SAM" id="MobiDB-lite"/>
    </source>
</evidence>
<protein>
    <recommendedName>
        <fullName evidence="5">Citrate synthase</fullName>
    </recommendedName>
</protein>
<organism evidence="3 4">
    <name type="scientific">Pseudomonas savastanoi</name>
    <name type="common">Pseudomonas syringae pv. savastanoi</name>
    <dbReference type="NCBI Taxonomy" id="29438"/>
    <lineage>
        <taxon>Bacteria</taxon>
        <taxon>Pseudomonadati</taxon>
        <taxon>Pseudomonadota</taxon>
        <taxon>Gammaproteobacteria</taxon>
        <taxon>Pseudomonadales</taxon>
        <taxon>Pseudomonadaceae</taxon>
        <taxon>Pseudomonas</taxon>
    </lineage>
</organism>
<reference evidence="3 4" key="1">
    <citation type="submission" date="2018-08" db="EMBL/GenBank/DDBJ databases">
        <title>Recombination of ecologically and evolutionarily significant loci maintains genetic cohesion in the Pseudomonas syringae species complex.</title>
        <authorList>
            <person name="Dillon M."/>
            <person name="Thakur S."/>
            <person name="Almeida R.N.D."/>
            <person name="Weir B.S."/>
            <person name="Guttman D.S."/>
        </authorList>
    </citation>
    <scope>NUCLEOTIDE SEQUENCE [LARGE SCALE GENOMIC DNA]</scope>
    <source>
        <strain evidence="3 4">ICMP 13684</strain>
    </source>
</reference>
<dbReference type="Proteomes" id="UP000278180">
    <property type="component" value="Unassembled WGS sequence"/>
</dbReference>
<dbReference type="EMBL" id="RBTE01000379">
    <property type="protein sequence ID" value="RMT24670.1"/>
    <property type="molecule type" value="Genomic_DNA"/>
</dbReference>
<dbReference type="GO" id="GO:0050440">
    <property type="term" value="F:2-methylcitrate synthase activity"/>
    <property type="evidence" value="ECO:0007669"/>
    <property type="project" value="TreeGrafter"/>
</dbReference>
<dbReference type="InterPro" id="IPR002020">
    <property type="entry name" value="Citrate_synthase"/>
</dbReference>
<dbReference type="AlphaFoldDB" id="A0A3M5JP90"/>
<sequence length="147" mass="15442">MERTMAEAKVLSGAGLRGQVAGQTALSTVGMAGAGLTYRGYDVRDLAAEARFEEVAYLLLYGELPDKAELSAYMDKLKGLRDLPAAGLEGSAGTHTRRHSPDGCHAHGCLHARHPGAGAQLRSAARPNRPSARSVPGDHVLLVSLQS</sequence>
<dbReference type="InterPro" id="IPR036969">
    <property type="entry name" value="Citrate_synthase_sf"/>
</dbReference>
<dbReference type="Pfam" id="PF00285">
    <property type="entry name" value="Citrate_synt"/>
    <property type="match status" value="1"/>
</dbReference>
<evidence type="ECO:0000256" key="1">
    <source>
        <dbReference type="ARBA" id="ARBA00010566"/>
    </source>
</evidence>
<comment type="caution">
    <text evidence="3">The sequence shown here is derived from an EMBL/GenBank/DDBJ whole genome shotgun (WGS) entry which is preliminary data.</text>
</comment>
<dbReference type="Gene3D" id="1.10.580.10">
    <property type="entry name" value="Citrate Synthase, domain 1"/>
    <property type="match status" value="1"/>
</dbReference>
<dbReference type="PANTHER" id="PTHR11739">
    <property type="entry name" value="CITRATE SYNTHASE"/>
    <property type="match status" value="1"/>
</dbReference>
<comment type="similarity">
    <text evidence="1">Belongs to the citrate synthase family.</text>
</comment>